<organism evidence="2 3">
    <name type="scientific">Candidatus Curtissbacteria bacterium RIFCSPLOWO2_01_FULL_42_26</name>
    <dbReference type="NCBI Taxonomy" id="1797729"/>
    <lineage>
        <taxon>Bacteria</taxon>
        <taxon>Candidatus Curtissiibacteriota</taxon>
    </lineage>
</organism>
<evidence type="ECO:0000313" key="3">
    <source>
        <dbReference type="Proteomes" id="UP000179227"/>
    </source>
</evidence>
<dbReference type="Proteomes" id="UP000179227">
    <property type="component" value="Unassembled WGS sequence"/>
</dbReference>
<evidence type="ECO:0000313" key="2">
    <source>
        <dbReference type="EMBL" id="OGE10334.1"/>
    </source>
</evidence>
<feature type="region of interest" description="Disordered" evidence="1">
    <location>
        <begin position="26"/>
        <end position="45"/>
    </location>
</feature>
<proteinExistence type="predicted"/>
<dbReference type="EMBL" id="MFBS01000011">
    <property type="protein sequence ID" value="OGE10334.1"/>
    <property type="molecule type" value="Genomic_DNA"/>
</dbReference>
<gene>
    <name evidence="2" type="ORF">A3A60_04820</name>
</gene>
<feature type="region of interest" description="Disordered" evidence="1">
    <location>
        <begin position="73"/>
        <end position="95"/>
    </location>
</feature>
<name>A0A1F5I1R3_9BACT</name>
<sequence>MGKERLRIDLIKDHLVRRALEGATVTFAPEDPSPNSGIGSRIPVDRKQRTGVKLGDAAFHPAFGASSYIVRSRAKGPDTRGGSIDNLTREDMAPK</sequence>
<dbReference type="STRING" id="1797729.A3A60_04820"/>
<reference evidence="2 3" key="1">
    <citation type="journal article" date="2016" name="Nat. Commun.">
        <title>Thousands of microbial genomes shed light on interconnected biogeochemical processes in an aquifer system.</title>
        <authorList>
            <person name="Anantharaman K."/>
            <person name="Brown C.T."/>
            <person name="Hug L.A."/>
            <person name="Sharon I."/>
            <person name="Castelle C.J."/>
            <person name="Probst A.J."/>
            <person name="Thomas B.C."/>
            <person name="Singh A."/>
            <person name="Wilkins M.J."/>
            <person name="Karaoz U."/>
            <person name="Brodie E.L."/>
            <person name="Williams K.H."/>
            <person name="Hubbard S.S."/>
            <person name="Banfield J.F."/>
        </authorList>
    </citation>
    <scope>NUCLEOTIDE SEQUENCE [LARGE SCALE GENOMIC DNA]</scope>
</reference>
<dbReference type="AlphaFoldDB" id="A0A1F5I1R3"/>
<protein>
    <submittedName>
        <fullName evidence="2">Uncharacterized protein</fullName>
    </submittedName>
</protein>
<evidence type="ECO:0000256" key="1">
    <source>
        <dbReference type="SAM" id="MobiDB-lite"/>
    </source>
</evidence>
<accession>A0A1F5I1R3</accession>
<comment type="caution">
    <text evidence="2">The sequence shown here is derived from an EMBL/GenBank/DDBJ whole genome shotgun (WGS) entry which is preliminary data.</text>
</comment>